<dbReference type="CDD" id="cd16321">
    <property type="entry name" value="MraZ_C"/>
    <property type="match status" value="1"/>
</dbReference>
<gene>
    <name evidence="7" type="primary">mraZ</name>
    <name evidence="9" type="ORF">J2Z79_000538</name>
</gene>
<dbReference type="Pfam" id="PF02381">
    <property type="entry name" value="MraZ"/>
    <property type="match status" value="2"/>
</dbReference>
<feature type="domain" description="SpoVT-AbrB" evidence="8">
    <location>
        <begin position="109"/>
        <end position="152"/>
    </location>
</feature>
<dbReference type="Gene3D" id="3.40.1550.20">
    <property type="entry name" value="Transcriptional regulator MraZ domain"/>
    <property type="match status" value="1"/>
</dbReference>
<keyword evidence="3" id="KW-0677">Repeat</keyword>
<evidence type="ECO:0000256" key="1">
    <source>
        <dbReference type="ARBA" id="ARBA00013860"/>
    </source>
</evidence>
<organism evidence="9 10">
    <name type="scientific">Symbiobacterium terraclitae</name>
    <dbReference type="NCBI Taxonomy" id="557451"/>
    <lineage>
        <taxon>Bacteria</taxon>
        <taxon>Bacillati</taxon>
        <taxon>Bacillota</taxon>
        <taxon>Clostridia</taxon>
        <taxon>Eubacteriales</taxon>
        <taxon>Symbiobacteriaceae</taxon>
        <taxon>Symbiobacterium</taxon>
    </lineage>
</organism>
<feature type="domain" description="SpoVT-AbrB" evidence="8">
    <location>
        <begin position="38"/>
        <end position="80"/>
    </location>
</feature>
<dbReference type="HAMAP" id="MF_01008">
    <property type="entry name" value="MraZ"/>
    <property type="match status" value="1"/>
</dbReference>
<evidence type="ECO:0000256" key="4">
    <source>
        <dbReference type="ARBA" id="ARBA00023015"/>
    </source>
</evidence>
<dbReference type="PROSITE" id="PS51740">
    <property type="entry name" value="SPOVT_ABRB"/>
    <property type="match status" value="2"/>
</dbReference>
<keyword evidence="6 7" id="KW-0804">Transcription</keyword>
<dbReference type="InterPro" id="IPR035642">
    <property type="entry name" value="MraZ_N"/>
</dbReference>
<protein>
    <recommendedName>
        <fullName evidence="1 7">Transcriptional regulator MraZ</fullName>
    </recommendedName>
</protein>
<evidence type="ECO:0000259" key="8">
    <source>
        <dbReference type="PROSITE" id="PS51740"/>
    </source>
</evidence>
<keyword evidence="5 7" id="KW-0238">DNA-binding</keyword>
<dbReference type="NCBIfam" id="TIGR00242">
    <property type="entry name" value="division/cell wall cluster transcriptional repressor MraZ"/>
    <property type="match status" value="1"/>
</dbReference>
<sequence length="173" mass="19241">MGRWPIEVAGARPAPFTMRLAPLQGGWQRGTTAMFMGEFQHAVDAKGRLIIPAKLREGLGERFIATKGLDRCLFVFPQAEFEAVSQKLRSLGMGTSAARAFNRLFFSGATECELDPQGRILLPANLREYAGIVRDCVIVGVENRVEIWAAERWAEYSEEAGELYTEIAEKLGF</sequence>
<dbReference type="PANTHER" id="PTHR34701:SF1">
    <property type="entry name" value="TRANSCRIPTIONAL REGULATOR MRAZ"/>
    <property type="match status" value="1"/>
</dbReference>
<dbReference type="InterPro" id="IPR003444">
    <property type="entry name" value="MraZ"/>
</dbReference>
<proteinExistence type="inferred from homology"/>
<dbReference type="EMBL" id="JAGGLG010000003">
    <property type="protein sequence ID" value="MBP2017164.1"/>
    <property type="molecule type" value="Genomic_DNA"/>
</dbReference>
<dbReference type="InterPro" id="IPR007159">
    <property type="entry name" value="SpoVT-AbrB_dom"/>
</dbReference>
<keyword evidence="10" id="KW-1185">Reference proteome</keyword>
<keyword evidence="2 7" id="KW-0963">Cytoplasm</keyword>
<evidence type="ECO:0000256" key="6">
    <source>
        <dbReference type="ARBA" id="ARBA00023163"/>
    </source>
</evidence>
<comment type="subcellular location">
    <subcellularLocation>
        <location evidence="7">Cytoplasm</location>
        <location evidence="7">Nucleoid</location>
    </subcellularLocation>
</comment>
<dbReference type="InterPro" id="IPR037914">
    <property type="entry name" value="SpoVT-AbrB_sf"/>
</dbReference>
<evidence type="ECO:0000256" key="5">
    <source>
        <dbReference type="ARBA" id="ARBA00023125"/>
    </source>
</evidence>
<dbReference type="SUPFAM" id="SSF89447">
    <property type="entry name" value="AbrB/MazE/MraZ-like"/>
    <property type="match status" value="1"/>
</dbReference>
<name>A0ABS4JRT3_9FIRM</name>
<evidence type="ECO:0000256" key="3">
    <source>
        <dbReference type="ARBA" id="ARBA00022737"/>
    </source>
</evidence>
<comment type="subunit">
    <text evidence="7">Forms oligomers.</text>
</comment>
<evidence type="ECO:0000313" key="9">
    <source>
        <dbReference type="EMBL" id="MBP2017164.1"/>
    </source>
</evidence>
<evidence type="ECO:0000313" key="10">
    <source>
        <dbReference type="Proteomes" id="UP001519289"/>
    </source>
</evidence>
<keyword evidence="4 7" id="KW-0805">Transcription regulation</keyword>
<dbReference type="Proteomes" id="UP001519289">
    <property type="component" value="Unassembled WGS sequence"/>
</dbReference>
<dbReference type="PANTHER" id="PTHR34701">
    <property type="entry name" value="TRANSCRIPTIONAL REGULATOR MRAZ"/>
    <property type="match status" value="1"/>
</dbReference>
<dbReference type="InterPro" id="IPR038619">
    <property type="entry name" value="MraZ_sf"/>
</dbReference>
<dbReference type="InterPro" id="IPR020603">
    <property type="entry name" value="MraZ_dom"/>
</dbReference>
<dbReference type="CDD" id="cd16320">
    <property type="entry name" value="MraZ_N"/>
    <property type="match status" value="1"/>
</dbReference>
<evidence type="ECO:0000256" key="7">
    <source>
        <dbReference type="HAMAP-Rule" id="MF_01008"/>
    </source>
</evidence>
<comment type="caution">
    <text evidence="9">The sequence shown here is derived from an EMBL/GenBank/DDBJ whole genome shotgun (WGS) entry which is preliminary data.</text>
</comment>
<reference evidence="9 10" key="1">
    <citation type="submission" date="2021-03" db="EMBL/GenBank/DDBJ databases">
        <title>Genomic Encyclopedia of Type Strains, Phase IV (KMG-IV): sequencing the most valuable type-strain genomes for metagenomic binning, comparative biology and taxonomic classification.</title>
        <authorList>
            <person name="Goeker M."/>
        </authorList>
    </citation>
    <scope>NUCLEOTIDE SEQUENCE [LARGE SCALE GENOMIC DNA]</scope>
    <source>
        <strain evidence="9 10">DSM 27138</strain>
    </source>
</reference>
<accession>A0ABS4JRT3</accession>
<dbReference type="InterPro" id="IPR035644">
    <property type="entry name" value="MraZ_C"/>
</dbReference>
<evidence type="ECO:0000256" key="2">
    <source>
        <dbReference type="ARBA" id="ARBA00022490"/>
    </source>
</evidence>
<comment type="similarity">
    <text evidence="7">Belongs to the MraZ family.</text>
</comment>